<dbReference type="Proteomes" id="UP000583800">
    <property type="component" value="Unassembled WGS sequence"/>
</dbReference>
<dbReference type="Gene3D" id="1.10.1660.10">
    <property type="match status" value="1"/>
</dbReference>
<feature type="compositionally biased region" description="Basic and acidic residues" evidence="1">
    <location>
        <begin position="155"/>
        <end position="176"/>
    </location>
</feature>
<dbReference type="InterPro" id="IPR000551">
    <property type="entry name" value="MerR-type_HTH_dom"/>
</dbReference>
<dbReference type="GO" id="GO:0006355">
    <property type="term" value="P:regulation of DNA-templated transcription"/>
    <property type="evidence" value="ECO:0007669"/>
    <property type="project" value="InterPro"/>
</dbReference>
<evidence type="ECO:0000256" key="1">
    <source>
        <dbReference type="SAM" id="MobiDB-lite"/>
    </source>
</evidence>
<feature type="compositionally biased region" description="Basic and acidic residues" evidence="1">
    <location>
        <begin position="121"/>
        <end position="131"/>
    </location>
</feature>
<reference evidence="3 4" key="1">
    <citation type="submission" date="2020-08" db="EMBL/GenBank/DDBJ databases">
        <title>Sequencing the genomes of 1000 actinobacteria strains.</title>
        <authorList>
            <person name="Klenk H.-P."/>
        </authorList>
    </citation>
    <scope>NUCLEOTIDE SEQUENCE [LARGE SCALE GENOMIC DNA]</scope>
    <source>
        <strain evidence="3 4">DSM 45913</strain>
    </source>
</reference>
<proteinExistence type="predicted"/>
<accession>A0A7X0BWN6</accession>
<protein>
    <submittedName>
        <fullName evidence="3">DNA-binding transcriptional MerR regulator</fullName>
    </submittedName>
</protein>
<dbReference type="AlphaFoldDB" id="A0A7X0BWN6"/>
<dbReference type="InterPro" id="IPR009061">
    <property type="entry name" value="DNA-bd_dom_put_sf"/>
</dbReference>
<evidence type="ECO:0000313" key="4">
    <source>
        <dbReference type="Proteomes" id="UP000583800"/>
    </source>
</evidence>
<evidence type="ECO:0000259" key="2">
    <source>
        <dbReference type="PROSITE" id="PS50937"/>
    </source>
</evidence>
<dbReference type="SMART" id="SM00422">
    <property type="entry name" value="HTH_MERR"/>
    <property type="match status" value="1"/>
</dbReference>
<sequence length="245" mass="25210">MSETWTIGELAERAAGLLRTDAQRGNGRVRDVPGERLIRWYTTIGLVDPPLSRRGRIARYGRRHLLQLVAVKRLQATGHSIADIQAALAGATDTMLEAFAETLDGSGRDGSGGGGSGGDAGGRETAGRGDGEAAPEQARFWARAPLDHLTGADRTAPDRPVRDSAAGDRAATDRAAGETVTAGEGPATGGPVAGTPPGPVTGVRIAPGVTLVLDRAGRTPTPDDVHAVLAAAEPLLAVLEERNLA</sequence>
<keyword evidence="3" id="KW-0238">DNA-binding</keyword>
<feature type="compositionally biased region" description="Gly residues" evidence="1">
    <location>
        <begin position="108"/>
        <end position="120"/>
    </location>
</feature>
<feature type="region of interest" description="Disordered" evidence="1">
    <location>
        <begin position="103"/>
        <end position="135"/>
    </location>
</feature>
<organism evidence="3 4">
    <name type="scientific">Nonomuraea muscovyensis</name>
    <dbReference type="NCBI Taxonomy" id="1124761"/>
    <lineage>
        <taxon>Bacteria</taxon>
        <taxon>Bacillati</taxon>
        <taxon>Actinomycetota</taxon>
        <taxon>Actinomycetes</taxon>
        <taxon>Streptosporangiales</taxon>
        <taxon>Streptosporangiaceae</taxon>
        <taxon>Nonomuraea</taxon>
    </lineage>
</organism>
<evidence type="ECO:0000313" key="3">
    <source>
        <dbReference type="EMBL" id="MBB6344107.1"/>
    </source>
</evidence>
<dbReference type="PROSITE" id="PS50937">
    <property type="entry name" value="HTH_MERR_2"/>
    <property type="match status" value="1"/>
</dbReference>
<dbReference type="SUPFAM" id="SSF46955">
    <property type="entry name" value="Putative DNA-binding domain"/>
    <property type="match status" value="1"/>
</dbReference>
<name>A0A7X0BWN6_9ACTN</name>
<feature type="domain" description="HTH merR-type" evidence="2">
    <location>
        <begin position="38"/>
        <end position="90"/>
    </location>
</feature>
<dbReference type="EMBL" id="JACHJB010000001">
    <property type="protein sequence ID" value="MBB6344107.1"/>
    <property type="molecule type" value="Genomic_DNA"/>
</dbReference>
<feature type="region of interest" description="Disordered" evidence="1">
    <location>
        <begin position="148"/>
        <end position="201"/>
    </location>
</feature>
<dbReference type="Pfam" id="PF13411">
    <property type="entry name" value="MerR_1"/>
    <property type="match status" value="1"/>
</dbReference>
<dbReference type="GO" id="GO:0003677">
    <property type="term" value="F:DNA binding"/>
    <property type="evidence" value="ECO:0007669"/>
    <property type="project" value="UniProtKB-KW"/>
</dbReference>
<dbReference type="RefSeq" id="WP_185082283.1">
    <property type="nucleotide sequence ID" value="NZ_JACHJB010000001.1"/>
</dbReference>
<keyword evidence="4" id="KW-1185">Reference proteome</keyword>
<gene>
    <name evidence="3" type="ORF">FHU36_000616</name>
</gene>
<comment type="caution">
    <text evidence="3">The sequence shown here is derived from an EMBL/GenBank/DDBJ whole genome shotgun (WGS) entry which is preliminary data.</text>
</comment>